<feature type="compositionally biased region" description="Basic and acidic residues" evidence="2">
    <location>
        <begin position="71"/>
        <end position="83"/>
    </location>
</feature>
<feature type="compositionally biased region" description="Low complexity" evidence="2">
    <location>
        <begin position="16"/>
        <end position="25"/>
    </location>
</feature>
<keyword evidence="3" id="KW-0812">Transmembrane</keyword>
<proteinExistence type="inferred from homology"/>
<keyword evidence="3" id="KW-0472">Membrane</keyword>
<dbReference type="AlphaFoldDB" id="A0A2T2N957"/>
<feature type="domain" description="Threonine/serine exporter-like N-terminal" evidence="4">
    <location>
        <begin position="258"/>
        <end position="500"/>
    </location>
</feature>
<feature type="transmembrane region" description="Helical" evidence="3">
    <location>
        <begin position="567"/>
        <end position="587"/>
    </location>
</feature>
<evidence type="ECO:0000256" key="3">
    <source>
        <dbReference type="SAM" id="Phobius"/>
    </source>
</evidence>
<accession>A0A2T2N957</accession>
<feature type="region of interest" description="Disordered" evidence="2">
    <location>
        <begin position="200"/>
        <end position="228"/>
    </location>
</feature>
<evidence type="ECO:0000256" key="1">
    <source>
        <dbReference type="ARBA" id="ARBA00034125"/>
    </source>
</evidence>
<feature type="transmembrane region" description="Helical" evidence="3">
    <location>
        <begin position="390"/>
        <end position="409"/>
    </location>
</feature>
<dbReference type="Pfam" id="PF06738">
    <property type="entry name" value="ThrE"/>
    <property type="match status" value="1"/>
</dbReference>
<keyword evidence="6" id="KW-1185">Reference proteome</keyword>
<dbReference type="EMBL" id="KZ678142">
    <property type="protein sequence ID" value="PSN62001.1"/>
    <property type="molecule type" value="Genomic_DNA"/>
</dbReference>
<dbReference type="PANTHER" id="PTHR31082">
    <property type="entry name" value="PHEROMONE-REGULATED MEMBRANE PROTEIN 10"/>
    <property type="match status" value="1"/>
</dbReference>
<gene>
    <name evidence="5" type="ORF">BS50DRAFT_134907</name>
</gene>
<evidence type="ECO:0000313" key="6">
    <source>
        <dbReference type="Proteomes" id="UP000240883"/>
    </source>
</evidence>
<keyword evidence="3" id="KW-1133">Transmembrane helix</keyword>
<feature type="region of interest" description="Disordered" evidence="2">
    <location>
        <begin position="142"/>
        <end position="186"/>
    </location>
</feature>
<feature type="transmembrane region" description="Helical" evidence="3">
    <location>
        <begin position="520"/>
        <end position="537"/>
    </location>
</feature>
<dbReference type="OrthoDB" id="413008at2759"/>
<dbReference type="GO" id="GO:0022857">
    <property type="term" value="F:transmembrane transporter activity"/>
    <property type="evidence" value="ECO:0007669"/>
    <property type="project" value="InterPro"/>
</dbReference>
<protein>
    <submittedName>
        <fullName evidence="5">DUF1212-domain-containing protein</fullName>
    </submittedName>
</protein>
<dbReference type="InterPro" id="IPR010619">
    <property type="entry name" value="ThrE-like_N"/>
</dbReference>
<name>A0A2T2N957_CORCC</name>
<sequence length="679" mass="73720">MTDSSNHNSHELNDLSSNGESTSPETTPPSGPNLQAGAPRVRFNSSANRFHQPVVDNYDRLNDNDSTEEAVTDKAPDEVEQLFRAHTMGIPTGETSDDTTGNAAADKTEDSEPTDWDEGYAATGSTQGGVFYHLLQTYKNPEPPFADYQSDTTLTPPKRPGTGASSSGTATGSATPKRKKWYDQEKGVQSAETLATLIGASRKLANPNSNEKPPEKQRPPHKRTNSGTKILSMIRKNKQEQDAKIKVHIADIVKRQQYIIKMCRALMLFGAPTHRLEEYLATTAKVLDINSQFLYIPGCMVISFDDVLTHTAEVKMVRTAQGVNLGKLKDCHDIYKEVLHDVISLDEALERLTEIITSKDRHPVWLCVLMYGLASTAVSCFFKARLIDMPIIFVLGIVLGVLQLVIAPMSRTYSTVFEISATILMSFLARAFGSINNGQLFCFSAIAQSAIALILPGFMVLSSALELQSKAIVPGSIRLIYAIIYSLFLGYGITVGTALYGAMDDNATTDTQCHNTMNPYWNFLFVPLYIFFTTFTVQAKYKQMPVMIGIGLAGYVVNFWSAQKFSASAPIAYTFGAFTIGVLANLYSRLRHGVAAAVLLPAVYVQVPGSLASSGSIASALTTASSLIKGGEAVATVSPVDNTKLTLGNVAVATPRTRWAGRCGRISPLAVVKSLMPAY</sequence>
<evidence type="ECO:0000259" key="4">
    <source>
        <dbReference type="Pfam" id="PF06738"/>
    </source>
</evidence>
<comment type="similarity">
    <text evidence="1">Belongs to the ThrE exporter (TC 2.A.79) family.</text>
</comment>
<evidence type="ECO:0000313" key="5">
    <source>
        <dbReference type="EMBL" id="PSN62001.1"/>
    </source>
</evidence>
<organism evidence="5 6">
    <name type="scientific">Corynespora cassiicola Philippines</name>
    <dbReference type="NCBI Taxonomy" id="1448308"/>
    <lineage>
        <taxon>Eukaryota</taxon>
        <taxon>Fungi</taxon>
        <taxon>Dikarya</taxon>
        <taxon>Ascomycota</taxon>
        <taxon>Pezizomycotina</taxon>
        <taxon>Dothideomycetes</taxon>
        <taxon>Pleosporomycetidae</taxon>
        <taxon>Pleosporales</taxon>
        <taxon>Corynesporascaceae</taxon>
        <taxon>Corynespora</taxon>
    </lineage>
</organism>
<feature type="region of interest" description="Disordered" evidence="2">
    <location>
        <begin position="1"/>
        <end position="123"/>
    </location>
</feature>
<feature type="transmembrane region" description="Helical" evidence="3">
    <location>
        <begin position="479"/>
        <end position="500"/>
    </location>
</feature>
<feature type="transmembrane region" description="Helical" evidence="3">
    <location>
        <begin position="416"/>
        <end position="433"/>
    </location>
</feature>
<feature type="transmembrane region" description="Helical" evidence="3">
    <location>
        <begin position="445"/>
        <end position="467"/>
    </location>
</feature>
<dbReference type="Proteomes" id="UP000240883">
    <property type="component" value="Unassembled WGS sequence"/>
</dbReference>
<feature type="compositionally biased region" description="Low complexity" evidence="2">
    <location>
        <begin position="161"/>
        <end position="175"/>
    </location>
</feature>
<evidence type="ECO:0000256" key="2">
    <source>
        <dbReference type="SAM" id="MobiDB-lite"/>
    </source>
</evidence>
<feature type="compositionally biased region" description="Acidic residues" evidence="2">
    <location>
        <begin position="109"/>
        <end position="118"/>
    </location>
</feature>
<dbReference type="PANTHER" id="PTHR31082:SF4">
    <property type="entry name" value="PHEROMONE-REGULATED MEMBRANE PROTEIN 10"/>
    <property type="match status" value="1"/>
</dbReference>
<dbReference type="InterPro" id="IPR051361">
    <property type="entry name" value="ThrE/Ser_Exporter"/>
</dbReference>
<feature type="transmembrane region" description="Helical" evidence="3">
    <location>
        <begin position="364"/>
        <end position="384"/>
    </location>
</feature>
<reference evidence="5 6" key="1">
    <citation type="journal article" date="2018" name="Front. Microbiol.">
        <title>Genome-Wide Analysis of Corynespora cassiicola Leaf Fall Disease Putative Effectors.</title>
        <authorList>
            <person name="Lopez D."/>
            <person name="Ribeiro S."/>
            <person name="Label P."/>
            <person name="Fumanal B."/>
            <person name="Venisse J.S."/>
            <person name="Kohler A."/>
            <person name="de Oliveira R.R."/>
            <person name="Labutti K."/>
            <person name="Lipzen A."/>
            <person name="Lail K."/>
            <person name="Bauer D."/>
            <person name="Ohm R.A."/>
            <person name="Barry K.W."/>
            <person name="Spatafora J."/>
            <person name="Grigoriev I.V."/>
            <person name="Martin F.M."/>
            <person name="Pujade-Renaud V."/>
        </authorList>
    </citation>
    <scope>NUCLEOTIDE SEQUENCE [LARGE SCALE GENOMIC DNA]</scope>
    <source>
        <strain evidence="5 6">Philippines</strain>
    </source>
</reference>